<protein>
    <submittedName>
        <fullName evidence="1">Uncharacterized protein</fullName>
    </submittedName>
</protein>
<comment type="caution">
    <text evidence="1">The sequence shown here is derived from an EMBL/GenBank/DDBJ whole genome shotgun (WGS) entry which is preliminary data.</text>
</comment>
<evidence type="ECO:0000313" key="2">
    <source>
        <dbReference type="Proteomes" id="UP000234460"/>
    </source>
</evidence>
<accession>A0AAQ1P297</accession>
<organism evidence="1 2">
    <name type="scientific">Leptospira interrogans serovar Manilae</name>
    <dbReference type="NCBI Taxonomy" id="214675"/>
    <lineage>
        <taxon>Bacteria</taxon>
        <taxon>Pseudomonadati</taxon>
        <taxon>Spirochaetota</taxon>
        <taxon>Spirochaetia</taxon>
        <taxon>Leptospirales</taxon>
        <taxon>Leptospiraceae</taxon>
        <taxon>Leptospira</taxon>
    </lineage>
</organism>
<dbReference type="EMBL" id="OEJX01000056">
    <property type="protein sequence ID" value="SOR63028.1"/>
    <property type="molecule type" value="Genomic_DNA"/>
</dbReference>
<dbReference type="Proteomes" id="UP000234460">
    <property type="component" value="Chromosome LMANV2"/>
</dbReference>
<proteinExistence type="predicted"/>
<dbReference type="AlphaFoldDB" id="A0AAQ1P297"/>
<name>A0AAQ1P297_LEPIR</name>
<reference evidence="1 2" key="1">
    <citation type="submission" date="2017-11" db="EMBL/GenBank/DDBJ databases">
        <authorList>
            <person name="Lechat P."/>
        </authorList>
    </citation>
    <scope>NUCLEOTIDE SEQUENCE [LARGE SCALE GENOMIC DNA]</scope>
    <source>
        <strain evidence="1">L495</strain>
    </source>
</reference>
<evidence type="ECO:0000313" key="1">
    <source>
        <dbReference type="EMBL" id="SOR63028.1"/>
    </source>
</evidence>
<sequence length="38" mass="4565">MMDKKQKKINFSKNLFIKINVSFLKMKIGISEFIFILQ</sequence>
<gene>
    <name evidence="1" type="ORF">LMANV2_60049</name>
</gene>